<dbReference type="PANTHER" id="PTHR36766:SF40">
    <property type="entry name" value="DISEASE RESISTANCE PROTEIN RGA3"/>
    <property type="match status" value="1"/>
</dbReference>
<proteinExistence type="predicted"/>
<dbReference type="InterPro" id="IPR032675">
    <property type="entry name" value="LRR_dom_sf"/>
</dbReference>
<comment type="caution">
    <text evidence="1">The sequence shown here is derived from an EMBL/GenBank/DDBJ whole genome shotgun (WGS) entry which is preliminary data.</text>
</comment>
<evidence type="ECO:0008006" key="3">
    <source>
        <dbReference type="Google" id="ProtNLM"/>
    </source>
</evidence>
<sequence>MISHCDKLELLPNGLYDLSSLINLYLDYCPFLTAFPEGGLPTTLRLLWIEECYNLRLLPEKMHILTSLQELKVKNFPLLVKFPEEGLPNSLKLLEITGCEILQLSPAKVLHKLALLGDLVINGCPGVMSSLKEECLLPANLE</sequence>
<evidence type="ECO:0000313" key="1">
    <source>
        <dbReference type="EMBL" id="KAK9098227.1"/>
    </source>
</evidence>
<gene>
    <name evidence="1" type="ORF">Syun_025272</name>
</gene>
<reference evidence="1 2" key="1">
    <citation type="submission" date="2024-01" db="EMBL/GenBank/DDBJ databases">
        <title>Genome assemblies of Stephania.</title>
        <authorList>
            <person name="Yang L."/>
        </authorList>
    </citation>
    <scope>NUCLEOTIDE SEQUENCE [LARGE SCALE GENOMIC DNA]</scope>
    <source>
        <strain evidence="1">YNDBR</strain>
        <tissue evidence="1">Leaf</tissue>
    </source>
</reference>
<dbReference type="PANTHER" id="PTHR36766">
    <property type="entry name" value="PLANT BROAD-SPECTRUM MILDEW RESISTANCE PROTEIN RPW8"/>
    <property type="match status" value="1"/>
</dbReference>
<dbReference type="AlphaFoldDB" id="A0AAP0EUB2"/>
<dbReference type="Gene3D" id="3.80.10.10">
    <property type="entry name" value="Ribonuclease Inhibitor"/>
    <property type="match status" value="1"/>
</dbReference>
<dbReference type="SUPFAM" id="SSF52058">
    <property type="entry name" value="L domain-like"/>
    <property type="match status" value="1"/>
</dbReference>
<keyword evidence="2" id="KW-1185">Reference proteome</keyword>
<dbReference type="Proteomes" id="UP001420932">
    <property type="component" value="Unassembled WGS sequence"/>
</dbReference>
<accession>A0AAP0EUB2</accession>
<organism evidence="1 2">
    <name type="scientific">Stephania yunnanensis</name>
    <dbReference type="NCBI Taxonomy" id="152371"/>
    <lineage>
        <taxon>Eukaryota</taxon>
        <taxon>Viridiplantae</taxon>
        <taxon>Streptophyta</taxon>
        <taxon>Embryophyta</taxon>
        <taxon>Tracheophyta</taxon>
        <taxon>Spermatophyta</taxon>
        <taxon>Magnoliopsida</taxon>
        <taxon>Ranunculales</taxon>
        <taxon>Menispermaceae</taxon>
        <taxon>Menispermoideae</taxon>
        <taxon>Cissampelideae</taxon>
        <taxon>Stephania</taxon>
    </lineage>
</organism>
<protein>
    <recommendedName>
        <fullName evidence="3">Disease resistance protein</fullName>
    </recommendedName>
</protein>
<dbReference type="EMBL" id="JBBNAF010000011">
    <property type="protein sequence ID" value="KAK9098227.1"/>
    <property type="molecule type" value="Genomic_DNA"/>
</dbReference>
<name>A0AAP0EUB2_9MAGN</name>
<evidence type="ECO:0000313" key="2">
    <source>
        <dbReference type="Proteomes" id="UP001420932"/>
    </source>
</evidence>